<feature type="compositionally biased region" description="Basic residues" evidence="1">
    <location>
        <begin position="10"/>
        <end position="21"/>
    </location>
</feature>
<feature type="region of interest" description="Disordered" evidence="1">
    <location>
        <begin position="1"/>
        <end position="71"/>
    </location>
</feature>
<dbReference type="Proteomes" id="UP000036951">
    <property type="component" value="Unassembled WGS sequence"/>
</dbReference>
<keyword evidence="3" id="KW-1185">Reference proteome</keyword>
<feature type="compositionally biased region" description="Polar residues" evidence="1">
    <location>
        <begin position="34"/>
        <end position="64"/>
    </location>
</feature>
<gene>
    <name evidence="2" type="ORF">ACU52_00210</name>
</gene>
<name>A0A8E1UR35_9BACT</name>
<dbReference type="EMBL" id="LFQU01000001">
    <property type="protein sequence ID" value="KOO69620.1"/>
    <property type="molecule type" value="Genomic_DNA"/>
</dbReference>
<evidence type="ECO:0000313" key="2">
    <source>
        <dbReference type="EMBL" id="KOO69620.1"/>
    </source>
</evidence>
<protein>
    <submittedName>
        <fullName evidence="2">Uncharacterized protein</fullName>
    </submittedName>
</protein>
<dbReference type="AlphaFoldDB" id="A0A8E1UR35"/>
<evidence type="ECO:0000313" key="3">
    <source>
        <dbReference type="Proteomes" id="UP000036951"/>
    </source>
</evidence>
<organism evidence="2 3">
    <name type="scientific">Xylanibacter rarus</name>
    <dbReference type="NCBI Taxonomy" id="1676614"/>
    <lineage>
        <taxon>Bacteria</taxon>
        <taxon>Pseudomonadati</taxon>
        <taxon>Bacteroidota</taxon>
        <taxon>Bacteroidia</taxon>
        <taxon>Bacteroidales</taxon>
        <taxon>Prevotellaceae</taxon>
        <taxon>Xylanibacter</taxon>
    </lineage>
</organism>
<reference evidence="2 3" key="1">
    <citation type="submission" date="2015-06" db="EMBL/GenBank/DDBJ databases">
        <title>Prevotella sp. 109, sp. nov., a novel member of the family Prevotellaceae isolated from human faeces.</title>
        <authorList>
            <person name="Shkoporov A.N."/>
            <person name="Chaplin A.V."/>
            <person name="Kafarskaia L.I."/>
            <person name="Efimov B.A."/>
        </authorList>
    </citation>
    <scope>NUCLEOTIDE SEQUENCE [LARGE SCALE GENOMIC DNA]</scope>
    <source>
        <strain evidence="2 3">109</strain>
    </source>
</reference>
<comment type="caution">
    <text evidence="2">The sequence shown here is derived from an EMBL/GenBank/DDBJ whole genome shotgun (WGS) entry which is preliminary data.</text>
</comment>
<accession>A0A8E1UR35</accession>
<evidence type="ECO:0000256" key="1">
    <source>
        <dbReference type="SAM" id="MobiDB-lite"/>
    </source>
</evidence>
<sequence length="71" mass="7879">MFADSGKPCIKGKNRGKKPLQKRQEKGVPRGKIQRSTAVCHNKNMQSATSLVPIKNQYSDNPTVTAGRKRI</sequence>
<proteinExistence type="predicted"/>